<gene>
    <name evidence="1" type="ORF">M413DRAFT_446597</name>
</gene>
<organism evidence="1 2">
    <name type="scientific">Hebeloma cylindrosporum</name>
    <dbReference type="NCBI Taxonomy" id="76867"/>
    <lineage>
        <taxon>Eukaryota</taxon>
        <taxon>Fungi</taxon>
        <taxon>Dikarya</taxon>
        <taxon>Basidiomycota</taxon>
        <taxon>Agaricomycotina</taxon>
        <taxon>Agaricomycetes</taxon>
        <taxon>Agaricomycetidae</taxon>
        <taxon>Agaricales</taxon>
        <taxon>Agaricineae</taxon>
        <taxon>Hymenogastraceae</taxon>
        <taxon>Hebeloma</taxon>
    </lineage>
</organism>
<reference evidence="2" key="2">
    <citation type="submission" date="2015-01" db="EMBL/GenBank/DDBJ databases">
        <title>Evolutionary Origins and Diversification of the Mycorrhizal Mutualists.</title>
        <authorList>
            <consortium name="DOE Joint Genome Institute"/>
            <consortium name="Mycorrhizal Genomics Consortium"/>
            <person name="Kohler A."/>
            <person name="Kuo A."/>
            <person name="Nagy L.G."/>
            <person name="Floudas D."/>
            <person name="Copeland A."/>
            <person name="Barry K.W."/>
            <person name="Cichocki N."/>
            <person name="Veneault-Fourrey C."/>
            <person name="LaButti K."/>
            <person name="Lindquist E.A."/>
            <person name="Lipzen A."/>
            <person name="Lundell T."/>
            <person name="Morin E."/>
            <person name="Murat C."/>
            <person name="Riley R."/>
            <person name="Ohm R."/>
            <person name="Sun H."/>
            <person name="Tunlid A."/>
            <person name="Henrissat B."/>
            <person name="Grigoriev I.V."/>
            <person name="Hibbett D.S."/>
            <person name="Martin F."/>
        </authorList>
    </citation>
    <scope>NUCLEOTIDE SEQUENCE [LARGE SCALE GENOMIC DNA]</scope>
    <source>
        <strain evidence="2">h7</strain>
    </source>
</reference>
<dbReference type="AlphaFoldDB" id="A0A0C2YH39"/>
<dbReference type="HOGENOM" id="CLU_2512877_0_0_1"/>
<evidence type="ECO:0000313" key="1">
    <source>
        <dbReference type="EMBL" id="KIM40422.1"/>
    </source>
</evidence>
<dbReference type="EMBL" id="KN831783">
    <property type="protein sequence ID" value="KIM40422.1"/>
    <property type="molecule type" value="Genomic_DNA"/>
</dbReference>
<protein>
    <submittedName>
        <fullName evidence="1">Uncharacterized protein</fullName>
    </submittedName>
</protein>
<keyword evidence="2" id="KW-1185">Reference proteome</keyword>
<proteinExistence type="predicted"/>
<dbReference type="Proteomes" id="UP000053424">
    <property type="component" value="Unassembled WGS sequence"/>
</dbReference>
<evidence type="ECO:0000313" key="2">
    <source>
        <dbReference type="Proteomes" id="UP000053424"/>
    </source>
</evidence>
<sequence length="85" mass="9096">MLIPTPYRLAIQLQFPSENSAWVMHASKLGTRLERGGSSNDGKAKREHGCLSQWLTCPSPMGPPMNIIVACGHLTGQLIPDPGGA</sequence>
<reference evidence="1 2" key="1">
    <citation type="submission" date="2014-04" db="EMBL/GenBank/DDBJ databases">
        <authorList>
            <consortium name="DOE Joint Genome Institute"/>
            <person name="Kuo A."/>
            <person name="Gay G."/>
            <person name="Dore J."/>
            <person name="Kohler A."/>
            <person name="Nagy L.G."/>
            <person name="Floudas D."/>
            <person name="Copeland A."/>
            <person name="Barry K.W."/>
            <person name="Cichocki N."/>
            <person name="Veneault-Fourrey C."/>
            <person name="LaButti K."/>
            <person name="Lindquist E.A."/>
            <person name="Lipzen A."/>
            <person name="Lundell T."/>
            <person name="Morin E."/>
            <person name="Murat C."/>
            <person name="Sun H."/>
            <person name="Tunlid A."/>
            <person name="Henrissat B."/>
            <person name="Grigoriev I.V."/>
            <person name="Hibbett D.S."/>
            <person name="Martin F."/>
            <person name="Nordberg H.P."/>
            <person name="Cantor M.N."/>
            <person name="Hua S.X."/>
        </authorList>
    </citation>
    <scope>NUCLEOTIDE SEQUENCE [LARGE SCALE GENOMIC DNA]</scope>
    <source>
        <strain evidence="2">h7</strain>
    </source>
</reference>
<accession>A0A0C2YH39</accession>
<name>A0A0C2YH39_HEBCY</name>